<feature type="signal peptide" evidence="1">
    <location>
        <begin position="1"/>
        <end position="19"/>
    </location>
</feature>
<accession>A0AAQ3JSE4</accession>
<gene>
    <name evidence="2" type="ORF">Cni_G02657</name>
</gene>
<dbReference type="Proteomes" id="UP001327560">
    <property type="component" value="Chromosome 1"/>
</dbReference>
<sequence>MVMGLAWVIVVHPTSFVSAPPPPPLSPSPLPFEIINIHLHCWMPQPPLFGSTHHADLLESRCPAYNATFAIPCPTIVYPPYALIYGSSSITSLLIQEILQLSNLTITNFIVGCSVLSER</sequence>
<keyword evidence="3" id="KW-1185">Reference proteome</keyword>
<dbReference type="EMBL" id="CP136890">
    <property type="protein sequence ID" value="WOK93956.1"/>
    <property type="molecule type" value="Genomic_DNA"/>
</dbReference>
<organism evidence="2 3">
    <name type="scientific">Canna indica</name>
    <name type="common">Indian-shot</name>
    <dbReference type="NCBI Taxonomy" id="4628"/>
    <lineage>
        <taxon>Eukaryota</taxon>
        <taxon>Viridiplantae</taxon>
        <taxon>Streptophyta</taxon>
        <taxon>Embryophyta</taxon>
        <taxon>Tracheophyta</taxon>
        <taxon>Spermatophyta</taxon>
        <taxon>Magnoliopsida</taxon>
        <taxon>Liliopsida</taxon>
        <taxon>Zingiberales</taxon>
        <taxon>Cannaceae</taxon>
        <taxon>Canna</taxon>
    </lineage>
</organism>
<evidence type="ECO:0000313" key="3">
    <source>
        <dbReference type="Proteomes" id="UP001327560"/>
    </source>
</evidence>
<evidence type="ECO:0000256" key="1">
    <source>
        <dbReference type="SAM" id="SignalP"/>
    </source>
</evidence>
<reference evidence="2 3" key="1">
    <citation type="submission" date="2023-10" db="EMBL/GenBank/DDBJ databases">
        <title>Chromosome-scale genome assembly provides insights into flower coloration mechanisms of Canna indica.</title>
        <authorList>
            <person name="Li C."/>
        </authorList>
    </citation>
    <scope>NUCLEOTIDE SEQUENCE [LARGE SCALE GENOMIC DNA]</scope>
    <source>
        <tissue evidence="2">Flower</tissue>
    </source>
</reference>
<dbReference type="AlphaFoldDB" id="A0AAQ3JSE4"/>
<feature type="chain" id="PRO_5042934147" evidence="1">
    <location>
        <begin position="20"/>
        <end position="119"/>
    </location>
</feature>
<protein>
    <submittedName>
        <fullName evidence="2">Uncharacterized protein</fullName>
    </submittedName>
</protein>
<evidence type="ECO:0000313" key="2">
    <source>
        <dbReference type="EMBL" id="WOK93956.1"/>
    </source>
</evidence>
<name>A0AAQ3JSE4_9LILI</name>
<proteinExistence type="predicted"/>
<keyword evidence="1" id="KW-0732">Signal</keyword>